<reference evidence="2 3" key="1">
    <citation type="submission" date="2011-04" db="EMBL/GenBank/DDBJ databases">
        <title>The Genome Sequence of Dysgonomonas gadei ATCC BAA-286.</title>
        <authorList>
            <consortium name="The Broad Institute Genome Sequencing Platform"/>
            <person name="Earl A."/>
            <person name="Ward D."/>
            <person name="Feldgarden M."/>
            <person name="Gevers D."/>
            <person name="Pudlo N."/>
            <person name="Martens E."/>
            <person name="Allen-Vercoe E."/>
            <person name="Young S.K."/>
            <person name="Zeng Q."/>
            <person name="Gargeya S."/>
            <person name="Fitzgerald M."/>
            <person name="Haas B."/>
            <person name="Abouelleil A."/>
            <person name="Alvarado L."/>
            <person name="Arachchi H.M."/>
            <person name="Berlin A."/>
            <person name="Brown A."/>
            <person name="Chapman S.B."/>
            <person name="Chen Z."/>
            <person name="Dunbar C."/>
            <person name="Freedman E."/>
            <person name="Gearin G."/>
            <person name="Gellesch M."/>
            <person name="Goldberg J."/>
            <person name="Griggs A."/>
            <person name="Gujja S."/>
            <person name="Heiman D."/>
            <person name="Howarth C."/>
            <person name="Larson L."/>
            <person name="Lui A."/>
            <person name="MacDonald P.J.P."/>
            <person name="Mehta T."/>
            <person name="Montmayeur A."/>
            <person name="Murphy C."/>
            <person name="Neiman D."/>
            <person name="Pearson M."/>
            <person name="Priest M."/>
            <person name="Roberts A."/>
            <person name="Saif S."/>
            <person name="Shea T."/>
            <person name="Shenoy N."/>
            <person name="Sisk P."/>
            <person name="Stolte C."/>
            <person name="Sykes S."/>
            <person name="Yandava C."/>
            <person name="Wortman J."/>
            <person name="Nusbaum C."/>
            <person name="Birren B."/>
        </authorList>
    </citation>
    <scope>NUCLEOTIDE SEQUENCE [LARGE SCALE GENOMIC DNA]</scope>
    <source>
        <strain evidence="2 3">ATCC BAA-286</strain>
    </source>
</reference>
<dbReference type="eggNOG" id="ENOG5030XDY">
    <property type="taxonomic scope" value="Bacteria"/>
</dbReference>
<dbReference type="PROSITE" id="PS51257">
    <property type="entry name" value="PROKAR_LIPOPROTEIN"/>
    <property type="match status" value="1"/>
</dbReference>
<dbReference type="STRING" id="742766.HMPREF9455_03520"/>
<keyword evidence="1" id="KW-0732">Signal</keyword>
<evidence type="ECO:0008006" key="4">
    <source>
        <dbReference type="Google" id="ProtNLM"/>
    </source>
</evidence>
<comment type="caution">
    <text evidence="2">The sequence shown here is derived from an EMBL/GenBank/DDBJ whole genome shotgun (WGS) entry which is preliminary data.</text>
</comment>
<evidence type="ECO:0000313" key="2">
    <source>
        <dbReference type="EMBL" id="EGK00188.1"/>
    </source>
</evidence>
<sequence length="314" mass="34195">MKKIYLYILAAITICLITASCDKDLPFPIDEVKRGVVIDILRVPGTDGVLSDGQTTGNYQVKLTIPTQQGDYSMMDHAQLLAVLNDGTKTTAQVVVDDITSFPSTISINMADVYGKFGKTSPALGETLNFTVNVVLKSGEVIPGWNPNTNVYNNQAFAGWQIEGRGLSYRVQYSVVCPFVPETTFVGTFQCTETSSYGNDAYAVTLSHHTGNPETIPAGVDPAKLYGIRIEPISPNIWEGAREYTLIWINTEDFSIVATDQPTGDDYQGNPATPVVWRFKDASVSTCTRQIKFTATPTIVGVGSYAAFTFTIKP</sequence>
<dbReference type="RefSeq" id="WP_006801053.1">
    <property type="nucleotide sequence ID" value="NZ_GL891989.1"/>
</dbReference>
<evidence type="ECO:0000313" key="3">
    <source>
        <dbReference type="Proteomes" id="UP000004913"/>
    </source>
</evidence>
<feature type="signal peptide" evidence="1">
    <location>
        <begin position="1"/>
        <end position="19"/>
    </location>
</feature>
<proteinExistence type="predicted"/>
<evidence type="ECO:0000256" key="1">
    <source>
        <dbReference type="SAM" id="SignalP"/>
    </source>
</evidence>
<keyword evidence="3" id="KW-1185">Reference proteome</keyword>
<protein>
    <recommendedName>
        <fullName evidence="4">DUF1735 domain-containing protein</fullName>
    </recommendedName>
</protein>
<feature type="chain" id="PRO_5003324284" description="DUF1735 domain-containing protein" evidence="1">
    <location>
        <begin position="20"/>
        <end position="314"/>
    </location>
</feature>
<organism evidence="2 3">
    <name type="scientific">Dysgonomonas gadei ATCC BAA-286</name>
    <dbReference type="NCBI Taxonomy" id="742766"/>
    <lineage>
        <taxon>Bacteria</taxon>
        <taxon>Pseudomonadati</taxon>
        <taxon>Bacteroidota</taxon>
        <taxon>Bacteroidia</taxon>
        <taxon>Bacteroidales</taxon>
        <taxon>Dysgonomonadaceae</taxon>
        <taxon>Dysgonomonas</taxon>
    </lineage>
</organism>
<accession>F5J2F3</accession>
<dbReference type="AlphaFoldDB" id="F5J2F3"/>
<dbReference type="OrthoDB" id="938310at2"/>
<dbReference type="EMBL" id="ADLV01000040">
    <property type="protein sequence ID" value="EGK00188.1"/>
    <property type="molecule type" value="Genomic_DNA"/>
</dbReference>
<name>F5J2F3_9BACT</name>
<gene>
    <name evidence="2" type="ORF">HMPREF9455_03520</name>
</gene>
<dbReference type="Proteomes" id="UP000004913">
    <property type="component" value="Unassembled WGS sequence"/>
</dbReference>
<dbReference type="HOGENOM" id="CLU_893820_0_0_10"/>